<feature type="active site" evidence="15">
    <location>
        <position position="19"/>
    </location>
</feature>
<evidence type="ECO:0000259" key="18">
    <source>
        <dbReference type="PROSITE" id="PS50975"/>
    </source>
</evidence>
<dbReference type="Pfam" id="PF01820">
    <property type="entry name" value="Dala_Dala_lig_N"/>
    <property type="match status" value="1"/>
</dbReference>
<comment type="catalytic activity">
    <reaction evidence="14">
        <text>2 D-alanine + ATP = D-alanyl-D-alanine + ADP + phosphate + H(+)</text>
        <dbReference type="Rhea" id="RHEA:11224"/>
        <dbReference type="ChEBI" id="CHEBI:15378"/>
        <dbReference type="ChEBI" id="CHEBI:30616"/>
        <dbReference type="ChEBI" id="CHEBI:43474"/>
        <dbReference type="ChEBI" id="CHEBI:57416"/>
        <dbReference type="ChEBI" id="CHEBI:57822"/>
        <dbReference type="ChEBI" id="CHEBI:456216"/>
        <dbReference type="EC" id="6.3.2.4"/>
    </reaction>
</comment>
<dbReference type="GO" id="GO:0005524">
    <property type="term" value="F:ATP binding"/>
    <property type="evidence" value="ECO:0007669"/>
    <property type="project" value="UniProtKB-UniRule"/>
</dbReference>
<evidence type="ECO:0000313" key="19">
    <source>
        <dbReference type="EMBL" id="OGE80035.1"/>
    </source>
</evidence>
<dbReference type="UniPathway" id="UPA00219"/>
<keyword evidence="6 16" id="KW-0479">Metal-binding</keyword>
<dbReference type="GO" id="GO:0071555">
    <property type="term" value="P:cell wall organization"/>
    <property type="evidence" value="ECO:0007669"/>
    <property type="project" value="UniProtKB-KW"/>
</dbReference>
<name>A0A1F5NQT8_9BACT</name>
<dbReference type="EC" id="6.3.2.4" evidence="14"/>
<dbReference type="InterPro" id="IPR011761">
    <property type="entry name" value="ATP-grasp"/>
</dbReference>
<feature type="binding site" evidence="16">
    <location>
        <position position="304"/>
    </location>
    <ligand>
        <name>Mg(2+)</name>
        <dbReference type="ChEBI" id="CHEBI:18420"/>
        <label>2</label>
    </ligand>
</feature>
<sequence>MAKNKRIKIGLFFGGTSKERKVSLISGRNIAKYLNTKKYEIIPVEISEKGKWLVDSKTIRTIRDTANIKKTHLAKELIAAEASTTSAIDVAFLALHGPGGEDGTIQGMLELLGIPYTCSGVLASALAMDKARTKKLLSTSGVDVLPHVIITKEDYKKNSSQILSRIKGKVVIKPNEIGSSIGITIASDKSDIKKGIQNAFKFDNVLMIEPFLAGREITVPVLGNHKPRVLPCIEIIPLKKSKFYDYEAKYDQGGSEHIIPANLTLKQEKEVSRLAYLAHQVLGCRGVTRSDFIMDKNGKFYFLEINTIPGMTSTSLVPQSAAHVGISFKKLLEILINLALEK</sequence>
<keyword evidence="12 16" id="KW-0464">Manganese</keyword>
<dbReference type="PROSITE" id="PS00843">
    <property type="entry name" value="DALA_DALA_LIGASE_1"/>
    <property type="match status" value="1"/>
</dbReference>
<dbReference type="GO" id="GO:0008360">
    <property type="term" value="P:regulation of cell shape"/>
    <property type="evidence" value="ECO:0007669"/>
    <property type="project" value="UniProtKB-KW"/>
</dbReference>
<dbReference type="HAMAP" id="MF_00047">
    <property type="entry name" value="Dala_Dala_lig"/>
    <property type="match status" value="1"/>
</dbReference>
<evidence type="ECO:0000256" key="17">
    <source>
        <dbReference type="PROSITE-ProRule" id="PRU00409"/>
    </source>
</evidence>
<evidence type="ECO:0000256" key="2">
    <source>
        <dbReference type="ARBA" id="ARBA00004496"/>
    </source>
</evidence>
<evidence type="ECO:0000256" key="9">
    <source>
        <dbReference type="ARBA" id="ARBA00022842"/>
    </source>
</evidence>
<comment type="function">
    <text evidence="14">Cell wall formation.</text>
</comment>
<proteinExistence type="inferred from homology"/>
<dbReference type="PANTHER" id="PTHR23132">
    <property type="entry name" value="D-ALANINE--D-ALANINE LIGASE"/>
    <property type="match status" value="1"/>
</dbReference>
<keyword evidence="8 17" id="KW-0067">ATP-binding</keyword>
<keyword evidence="11 14" id="KW-0573">Peptidoglycan synthesis</keyword>
<dbReference type="GO" id="GO:0008716">
    <property type="term" value="F:D-alanine-D-alanine ligase activity"/>
    <property type="evidence" value="ECO:0007669"/>
    <property type="project" value="UniProtKB-UniRule"/>
</dbReference>
<keyword evidence="13 14" id="KW-0961">Cell wall biogenesis/degradation</keyword>
<evidence type="ECO:0000256" key="7">
    <source>
        <dbReference type="ARBA" id="ARBA00022741"/>
    </source>
</evidence>
<dbReference type="SUPFAM" id="SSF56059">
    <property type="entry name" value="Glutathione synthetase ATP-binding domain-like"/>
    <property type="match status" value="1"/>
</dbReference>
<evidence type="ECO:0000256" key="3">
    <source>
        <dbReference type="ARBA" id="ARBA00010871"/>
    </source>
</evidence>
<gene>
    <name evidence="14" type="primary">ddl</name>
    <name evidence="19" type="ORF">A2826_00945</name>
</gene>
<evidence type="ECO:0000256" key="5">
    <source>
        <dbReference type="ARBA" id="ARBA00022598"/>
    </source>
</evidence>
<comment type="subcellular location">
    <subcellularLocation>
        <location evidence="2 14">Cytoplasm</location>
    </subcellularLocation>
</comment>
<dbReference type="GO" id="GO:0009252">
    <property type="term" value="P:peptidoglycan biosynthetic process"/>
    <property type="evidence" value="ECO:0007669"/>
    <property type="project" value="UniProtKB-UniRule"/>
</dbReference>
<dbReference type="Pfam" id="PF07478">
    <property type="entry name" value="Dala_Dala_lig_C"/>
    <property type="match status" value="1"/>
</dbReference>
<dbReference type="InterPro" id="IPR000291">
    <property type="entry name" value="D-Ala_lig_Van_CS"/>
</dbReference>
<dbReference type="NCBIfam" id="NF002378">
    <property type="entry name" value="PRK01372.1"/>
    <property type="match status" value="1"/>
</dbReference>
<comment type="similarity">
    <text evidence="3 14">Belongs to the D-alanine--D-alanine ligase family.</text>
</comment>
<keyword evidence="4 14" id="KW-0963">Cytoplasm</keyword>
<dbReference type="EMBL" id="MFEI01000042">
    <property type="protein sequence ID" value="OGE80035.1"/>
    <property type="molecule type" value="Genomic_DNA"/>
</dbReference>
<comment type="caution">
    <text evidence="19">The sequence shown here is derived from an EMBL/GenBank/DDBJ whole genome shotgun (WGS) entry which is preliminary data.</text>
</comment>
<evidence type="ECO:0000256" key="13">
    <source>
        <dbReference type="ARBA" id="ARBA00023316"/>
    </source>
</evidence>
<evidence type="ECO:0000256" key="10">
    <source>
        <dbReference type="ARBA" id="ARBA00022960"/>
    </source>
</evidence>
<dbReference type="GO" id="GO:0005737">
    <property type="term" value="C:cytoplasm"/>
    <property type="evidence" value="ECO:0007669"/>
    <property type="project" value="UniProtKB-SubCell"/>
</dbReference>
<dbReference type="Gene3D" id="3.30.470.20">
    <property type="entry name" value="ATP-grasp fold, B domain"/>
    <property type="match status" value="1"/>
</dbReference>
<feature type="binding site" evidence="16">
    <location>
        <position position="304"/>
    </location>
    <ligand>
        <name>Mg(2+)</name>
        <dbReference type="ChEBI" id="CHEBI:18420"/>
        <label>1</label>
    </ligand>
</feature>
<dbReference type="Gene3D" id="3.40.50.20">
    <property type="match status" value="1"/>
</dbReference>
<feature type="binding site" evidence="16">
    <location>
        <position position="291"/>
    </location>
    <ligand>
        <name>Mg(2+)</name>
        <dbReference type="ChEBI" id="CHEBI:18420"/>
        <label>1</label>
    </ligand>
</feature>
<dbReference type="FunFam" id="3.30.470.20:FF:000008">
    <property type="entry name" value="D-alanine--D-alanine ligase"/>
    <property type="match status" value="1"/>
</dbReference>
<dbReference type="PROSITE" id="PS00844">
    <property type="entry name" value="DALA_DALA_LIGASE_2"/>
    <property type="match status" value="1"/>
</dbReference>
<evidence type="ECO:0000256" key="1">
    <source>
        <dbReference type="ARBA" id="ARBA00001936"/>
    </source>
</evidence>
<reference evidence="19 20" key="1">
    <citation type="journal article" date="2016" name="Nat. Commun.">
        <title>Thousands of microbial genomes shed light on interconnected biogeochemical processes in an aquifer system.</title>
        <authorList>
            <person name="Anantharaman K."/>
            <person name="Brown C.T."/>
            <person name="Hug L.A."/>
            <person name="Sharon I."/>
            <person name="Castelle C.J."/>
            <person name="Probst A.J."/>
            <person name="Thomas B.C."/>
            <person name="Singh A."/>
            <person name="Wilkins M.J."/>
            <person name="Karaoz U."/>
            <person name="Brodie E.L."/>
            <person name="Williams K.H."/>
            <person name="Hubbard S.S."/>
            <person name="Banfield J.F."/>
        </authorList>
    </citation>
    <scope>NUCLEOTIDE SEQUENCE [LARGE SCALE GENOMIC DNA]</scope>
</reference>
<comment type="cofactor">
    <cofactor evidence="1">
        <name>Mn(2+)</name>
        <dbReference type="ChEBI" id="CHEBI:29035"/>
    </cofactor>
</comment>
<dbReference type="Proteomes" id="UP000177912">
    <property type="component" value="Unassembled WGS sequence"/>
</dbReference>
<evidence type="ECO:0000256" key="4">
    <source>
        <dbReference type="ARBA" id="ARBA00022490"/>
    </source>
</evidence>
<evidence type="ECO:0000256" key="16">
    <source>
        <dbReference type="PIRSR" id="PIRSR039102-3"/>
    </source>
</evidence>
<feature type="domain" description="ATP-grasp" evidence="18">
    <location>
        <begin position="134"/>
        <end position="337"/>
    </location>
</feature>
<dbReference type="AlphaFoldDB" id="A0A1F5NQT8"/>
<dbReference type="NCBIfam" id="NF002528">
    <property type="entry name" value="PRK01966.1-4"/>
    <property type="match status" value="1"/>
</dbReference>
<evidence type="ECO:0000256" key="14">
    <source>
        <dbReference type="HAMAP-Rule" id="MF_00047"/>
    </source>
</evidence>
<protein>
    <recommendedName>
        <fullName evidence="14">D-alanine--D-alanine ligase</fullName>
        <ecNumber evidence="14">6.3.2.4</ecNumber>
    </recommendedName>
    <alternativeName>
        <fullName evidence="14">D-Ala-D-Ala ligase</fullName>
    </alternativeName>
    <alternativeName>
        <fullName evidence="14">D-alanylalanine synthetase</fullName>
    </alternativeName>
</protein>
<keyword evidence="10 14" id="KW-0133">Cell shape</keyword>
<evidence type="ECO:0000256" key="11">
    <source>
        <dbReference type="ARBA" id="ARBA00022984"/>
    </source>
</evidence>
<dbReference type="InterPro" id="IPR011095">
    <property type="entry name" value="Dala_Dala_lig_C"/>
</dbReference>
<dbReference type="PANTHER" id="PTHR23132:SF23">
    <property type="entry name" value="D-ALANINE--D-ALANINE LIGASE B"/>
    <property type="match status" value="1"/>
</dbReference>
<dbReference type="GO" id="GO:0046872">
    <property type="term" value="F:metal ion binding"/>
    <property type="evidence" value="ECO:0007669"/>
    <property type="project" value="UniProtKB-KW"/>
</dbReference>
<dbReference type="InterPro" id="IPR016185">
    <property type="entry name" value="PreATP-grasp_dom_sf"/>
</dbReference>
<keyword evidence="9 16" id="KW-0460">Magnesium</keyword>
<feature type="active site" evidence="15">
    <location>
        <position position="179"/>
    </location>
</feature>
<dbReference type="InterPro" id="IPR005905">
    <property type="entry name" value="D_ala_D_ala"/>
</dbReference>
<evidence type="ECO:0000256" key="8">
    <source>
        <dbReference type="ARBA" id="ARBA00022840"/>
    </source>
</evidence>
<dbReference type="PROSITE" id="PS50975">
    <property type="entry name" value="ATP_GRASP"/>
    <property type="match status" value="1"/>
</dbReference>
<evidence type="ECO:0000256" key="6">
    <source>
        <dbReference type="ARBA" id="ARBA00022723"/>
    </source>
</evidence>
<comment type="cofactor">
    <cofactor evidence="16">
        <name>Mg(2+)</name>
        <dbReference type="ChEBI" id="CHEBI:18420"/>
    </cofactor>
    <cofactor evidence="16">
        <name>Mn(2+)</name>
        <dbReference type="ChEBI" id="CHEBI:29035"/>
    </cofactor>
    <text evidence="16">Binds 2 magnesium or manganese ions per subunit.</text>
</comment>
<accession>A0A1F5NQT8</accession>
<keyword evidence="7 17" id="KW-0547">Nucleotide-binding</keyword>
<dbReference type="InterPro" id="IPR011127">
    <property type="entry name" value="Dala_Dala_lig_N"/>
</dbReference>
<dbReference type="NCBIfam" id="TIGR01205">
    <property type="entry name" value="D_ala_D_alaTIGR"/>
    <property type="match status" value="1"/>
</dbReference>
<dbReference type="InterPro" id="IPR013815">
    <property type="entry name" value="ATP_grasp_subdomain_1"/>
</dbReference>
<dbReference type="SUPFAM" id="SSF52440">
    <property type="entry name" value="PreATP-grasp domain"/>
    <property type="match status" value="1"/>
</dbReference>
<keyword evidence="5 14" id="KW-0436">Ligase</keyword>
<dbReference type="Gene3D" id="3.30.1490.20">
    <property type="entry name" value="ATP-grasp fold, A domain"/>
    <property type="match status" value="1"/>
</dbReference>
<feature type="binding site" evidence="16">
    <location>
        <position position="306"/>
    </location>
    <ligand>
        <name>Mg(2+)</name>
        <dbReference type="ChEBI" id="CHEBI:18420"/>
        <label>2</label>
    </ligand>
</feature>
<dbReference type="PIRSF" id="PIRSF039102">
    <property type="entry name" value="Ddl/VanB"/>
    <property type="match status" value="1"/>
</dbReference>
<dbReference type="STRING" id="1817822.A2826_00945"/>
<evidence type="ECO:0000313" key="20">
    <source>
        <dbReference type="Proteomes" id="UP000177912"/>
    </source>
</evidence>
<feature type="active site" evidence="15">
    <location>
        <position position="315"/>
    </location>
</feature>
<organism evidence="19 20">
    <name type="scientific">Candidatus Doudnabacteria bacterium RIFCSPHIGHO2_01_FULL_43_23</name>
    <dbReference type="NCBI Taxonomy" id="1817822"/>
    <lineage>
        <taxon>Bacteria</taxon>
        <taxon>Candidatus Doudnaibacteriota</taxon>
    </lineage>
</organism>
<evidence type="ECO:0000256" key="15">
    <source>
        <dbReference type="PIRSR" id="PIRSR039102-1"/>
    </source>
</evidence>
<evidence type="ECO:0000256" key="12">
    <source>
        <dbReference type="ARBA" id="ARBA00023211"/>
    </source>
</evidence>
<comment type="pathway">
    <text evidence="14">Cell wall biogenesis; peptidoglycan biosynthesis.</text>
</comment>